<protein>
    <submittedName>
        <fullName evidence="6">LysR family transcriptional regulator</fullName>
    </submittedName>
</protein>
<keyword evidence="3" id="KW-0238">DNA-binding</keyword>
<dbReference type="PRINTS" id="PR00039">
    <property type="entry name" value="HTHLYSR"/>
</dbReference>
<evidence type="ECO:0000256" key="3">
    <source>
        <dbReference type="ARBA" id="ARBA00023125"/>
    </source>
</evidence>
<evidence type="ECO:0000313" key="7">
    <source>
        <dbReference type="Proteomes" id="UP000327424"/>
    </source>
</evidence>
<gene>
    <name evidence="6" type="ORF">FR932_12115</name>
</gene>
<proteinExistence type="inferred from homology"/>
<dbReference type="AlphaFoldDB" id="A0A5J6WMP9"/>
<dbReference type="KEGG" id="mmaa:FR932_12115"/>
<comment type="similarity">
    <text evidence="1">Belongs to the LysR transcriptional regulatory family.</text>
</comment>
<dbReference type="PROSITE" id="PS50931">
    <property type="entry name" value="HTH_LYSR"/>
    <property type="match status" value="1"/>
</dbReference>
<dbReference type="InterPro" id="IPR050389">
    <property type="entry name" value="LysR-type_TF"/>
</dbReference>
<keyword evidence="2" id="KW-0805">Transcription regulation</keyword>
<dbReference type="InterPro" id="IPR036390">
    <property type="entry name" value="WH_DNA-bd_sf"/>
</dbReference>
<dbReference type="Proteomes" id="UP000327424">
    <property type="component" value="Chromosome"/>
</dbReference>
<evidence type="ECO:0000313" key="6">
    <source>
        <dbReference type="EMBL" id="QFI38541.1"/>
    </source>
</evidence>
<dbReference type="OrthoDB" id="6395715at2"/>
<dbReference type="Pfam" id="PF03466">
    <property type="entry name" value="LysR_substrate"/>
    <property type="match status" value="1"/>
</dbReference>
<dbReference type="InterPro" id="IPR000847">
    <property type="entry name" value="LysR_HTH_N"/>
</dbReference>
<evidence type="ECO:0000256" key="4">
    <source>
        <dbReference type="ARBA" id="ARBA00023163"/>
    </source>
</evidence>
<accession>A0A5J6WMP9</accession>
<dbReference type="PANTHER" id="PTHR30118">
    <property type="entry name" value="HTH-TYPE TRANSCRIPTIONAL REGULATOR LEUO-RELATED"/>
    <property type="match status" value="1"/>
</dbReference>
<dbReference type="RefSeq" id="WP_019442997.1">
    <property type="nucleotide sequence ID" value="NZ_ALOE01000038.1"/>
</dbReference>
<keyword evidence="7" id="KW-1185">Reference proteome</keyword>
<name>A0A5J6WMP9_MORMI</name>
<keyword evidence="4" id="KW-0804">Transcription</keyword>
<dbReference type="InterPro" id="IPR036388">
    <property type="entry name" value="WH-like_DNA-bd_sf"/>
</dbReference>
<dbReference type="GO" id="GO:0003677">
    <property type="term" value="F:DNA binding"/>
    <property type="evidence" value="ECO:0007669"/>
    <property type="project" value="UniProtKB-KW"/>
</dbReference>
<feature type="domain" description="HTH lysR-type" evidence="5">
    <location>
        <begin position="9"/>
        <end position="66"/>
    </location>
</feature>
<dbReference type="EMBL" id="CP044399">
    <property type="protein sequence ID" value="QFI38541.1"/>
    <property type="molecule type" value="Genomic_DNA"/>
</dbReference>
<dbReference type="InterPro" id="IPR005119">
    <property type="entry name" value="LysR_subst-bd"/>
</dbReference>
<evidence type="ECO:0000256" key="1">
    <source>
        <dbReference type="ARBA" id="ARBA00009437"/>
    </source>
</evidence>
<dbReference type="Gene3D" id="3.40.190.10">
    <property type="entry name" value="Periplasmic binding protein-like II"/>
    <property type="match status" value="2"/>
</dbReference>
<dbReference type="Pfam" id="PF00126">
    <property type="entry name" value="HTH_1"/>
    <property type="match status" value="1"/>
</dbReference>
<dbReference type="SUPFAM" id="SSF53850">
    <property type="entry name" value="Periplasmic binding protein-like II"/>
    <property type="match status" value="1"/>
</dbReference>
<sequence>MKKDLYNTLDLNLLKVFLILSQELNMRKASERLFVSQPAISQSLTKLRHHFDDELFVKVPTGLKATPFSEILATSIAPHLNGLANSINHSLHFDPTTLDTSLRIALSPVVLSCLSGSLYQALKASAPNASIELVSWSRSTLEDIQKDDVYLGINYDIPAPAEVYSKQLAALRGQVLVRDTHPIKSTLTTPDDYAGYEIASMISPGWNESFSLAAETMKAHGLEYKIGFRSEFIMVLLDIIQHTDMYLPHSNLFPIQQYPNLRALDVEIQGEAFYIDVYSYCHTRHRNSALFNWLYELISDVIQTQLQLNHK</sequence>
<dbReference type="Gene3D" id="1.10.10.10">
    <property type="entry name" value="Winged helix-like DNA-binding domain superfamily/Winged helix DNA-binding domain"/>
    <property type="match status" value="1"/>
</dbReference>
<reference evidence="6 7" key="1">
    <citation type="submission" date="2019-09" db="EMBL/GenBank/DDBJ databases">
        <title>Hybrid Assembly of the complete Genome of the Deep-Sea Bacterium Moritella marina from long Nanopore and Illumina reads.</title>
        <authorList>
            <person name="Magin S."/>
            <person name="Georgoulis A."/>
            <person name="Papadimitriou K."/>
            <person name="Iliakis G."/>
            <person name="Vorgias C.E."/>
        </authorList>
    </citation>
    <scope>NUCLEOTIDE SEQUENCE [LARGE SCALE GENOMIC DNA]</scope>
    <source>
        <strain evidence="6 7">MP-1</strain>
    </source>
</reference>
<dbReference type="GO" id="GO:0003700">
    <property type="term" value="F:DNA-binding transcription factor activity"/>
    <property type="evidence" value="ECO:0007669"/>
    <property type="project" value="InterPro"/>
</dbReference>
<dbReference type="PANTHER" id="PTHR30118:SF11">
    <property type="entry name" value="HTH-TYPE TRANSCRIPTIONAL REGULATOR YIDZ"/>
    <property type="match status" value="1"/>
</dbReference>
<organism evidence="6 7">
    <name type="scientific">Moritella marina ATCC 15381</name>
    <dbReference type="NCBI Taxonomy" id="1202962"/>
    <lineage>
        <taxon>Bacteria</taxon>
        <taxon>Pseudomonadati</taxon>
        <taxon>Pseudomonadota</taxon>
        <taxon>Gammaproteobacteria</taxon>
        <taxon>Alteromonadales</taxon>
        <taxon>Moritellaceae</taxon>
        <taxon>Moritella</taxon>
    </lineage>
</organism>
<evidence type="ECO:0000256" key="2">
    <source>
        <dbReference type="ARBA" id="ARBA00023015"/>
    </source>
</evidence>
<evidence type="ECO:0000259" key="5">
    <source>
        <dbReference type="PROSITE" id="PS50931"/>
    </source>
</evidence>
<dbReference type="SUPFAM" id="SSF46785">
    <property type="entry name" value="Winged helix' DNA-binding domain"/>
    <property type="match status" value="1"/>
</dbReference>